<dbReference type="Gene3D" id="3.40.50.300">
    <property type="entry name" value="P-loop containing nucleotide triphosphate hydrolases"/>
    <property type="match status" value="1"/>
</dbReference>
<dbReference type="PANTHER" id="PTHR12788">
    <property type="entry name" value="PROTEIN-TYROSINE SULFOTRANSFERASE 2"/>
    <property type="match status" value="1"/>
</dbReference>
<dbReference type="AlphaFoldDB" id="A0A507ZWL1"/>
<accession>A0A507ZWL1</accession>
<dbReference type="PANTHER" id="PTHR12788:SF10">
    <property type="entry name" value="PROTEIN-TYROSINE SULFOTRANSFERASE"/>
    <property type="match status" value="1"/>
</dbReference>
<sequence length="362" mass="42975">MGSFKMEKTTATPIYFIVGAGRSGSTLLQLMLDAHPNTVAPVESRFIIFLYEKYASVKNWTQEKLTQFYTDLFYDEKIYYLWELDKKQLQKDILSQPENTNFGNLCKIVFKNYISFFKKKKAKVIVDKNPINSLFIPWLLKVFPNAKFIHLIRDPRASCYSHIKAGMQPNPLAAALMWRDYNKAIEKSKQKHPERFKTVFYEDLVKNPNLVLTELTTFLNIDFKEELLQFNQHFKSDFINKLKTAKQSEKSLKQQLFHKYHNNLQKPISDKYINSWQTKLTAKNIQVIEEICNSLMQHYNYSFSTKNSQKNYSSQLPMHYFKKFLIKFYYAAPLSLRLFYTHKINSNLKPKLFFSIRDQQEK</sequence>
<dbReference type="Proteomes" id="UP000317169">
    <property type="component" value="Unassembled WGS sequence"/>
</dbReference>
<name>A0A507ZWL1_9FLAO</name>
<proteinExistence type="predicted"/>
<organism evidence="2 3">
    <name type="scientific">Haloflavibacter putidus</name>
    <dbReference type="NCBI Taxonomy" id="2576776"/>
    <lineage>
        <taxon>Bacteria</taxon>
        <taxon>Pseudomonadati</taxon>
        <taxon>Bacteroidota</taxon>
        <taxon>Flavobacteriia</taxon>
        <taxon>Flavobacteriales</taxon>
        <taxon>Flavobacteriaceae</taxon>
        <taxon>Haloflavibacter</taxon>
    </lineage>
</organism>
<dbReference type="InterPro" id="IPR026634">
    <property type="entry name" value="TPST-like"/>
</dbReference>
<comment type="caution">
    <text evidence="2">The sequence shown here is derived from an EMBL/GenBank/DDBJ whole genome shotgun (WGS) entry which is preliminary data.</text>
</comment>
<dbReference type="GO" id="GO:0008476">
    <property type="term" value="F:protein-tyrosine sulfotransferase activity"/>
    <property type="evidence" value="ECO:0007669"/>
    <property type="project" value="InterPro"/>
</dbReference>
<keyword evidence="3" id="KW-1185">Reference proteome</keyword>
<dbReference type="RefSeq" id="WP_233357620.1">
    <property type="nucleotide sequence ID" value="NZ_VIAR01000001.1"/>
</dbReference>
<dbReference type="SUPFAM" id="SSF52540">
    <property type="entry name" value="P-loop containing nucleoside triphosphate hydrolases"/>
    <property type="match status" value="1"/>
</dbReference>
<dbReference type="EMBL" id="VIAR01000001">
    <property type="protein sequence ID" value="TQD40654.1"/>
    <property type="molecule type" value="Genomic_DNA"/>
</dbReference>
<dbReference type="Pfam" id="PF13469">
    <property type="entry name" value="Sulfotransfer_3"/>
    <property type="match status" value="1"/>
</dbReference>
<evidence type="ECO:0000313" key="3">
    <source>
        <dbReference type="Proteomes" id="UP000317169"/>
    </source>
</evidence>
<dbReference type="InterPro" id="IPR027417">
    <property type="entry name" value="P-loop_NTPase"/>
</dbReference>
<protein>
    <submittedName>
        <fullName evidence="2">Sulfotransferase</fullName>
    </submittedName>
</protein>
<reference evidence="2 3" key="1">
    <citation type="submission" date="2019-06" db="EMBL/GenBank/DDBJ databases">
        <title>Flavibacter putida gen. nov., sp. nov., a novel marine bacterium of the family Flavobacteriaceae isolated from coastal seawater.</title>
        <authorList>
            <person name="Feng X."/>
        </authorList>
    </citation>
    <scope>NUCLEOTIDE SEQUENCE [LARGE SCALE GENOMIC DNA]</scope>
    <source>
        <strain evidence="2 3">PLHSN227</strain>
    </source>
</reference>
<keyword evidence="1 2" id="KW-0808">Transferase</keyword>
<evidence type="ECO:0000256" key="1">
    <source>
        <dbReference type="ARBA" id="ARBA00022679"/>
    </source>
</evidence>
<evidence type="ECO:0000313" key="2">
    <source>
        <dbReference type="EMBL" id="TQD40654.1"/>
    </source>
</evidence>
<gene>
    <name evidence="2" type="ORF">FKR84_01350</name>
</gene>